<reference evidence="2 3" key="1">
    <citation type="submission" date="2019-06" db="EMBL/GenBank/DDBJ databases">
        <title>Draft genome sequence of the filamentous fungus Phialemoniopsis curvata isolated from diesel fuel.</title>
        <authorList>
            <person name="Varaljay V.A."/>
            <person name="Lyon W.J."/>
            <person name="Crouch A.L."/>
            <person name="Drake C.E."/>
            <person name="Hollomon J.M."/>
            <person name="Nadeau L.J."/>
            <person name="Nunn H.S."/>
            <person name="Stevenson B.S."/>
            <person name="Bojanowski C.L."/>
            <person name="Crookes-Goodson W.J."/>
        </authorList>
    </citation>
    <scope>NUCLEOTIDE SEQUENCE [LARGE SCALE GENOMIC DNA]</scope>
    <source>
        <strain evidence="2 3">D216</strain>
    </source>
</reference>
<comment type="caution">
    <text evidence="2">The sequence shown here is derived from an EMBL/GenBank/DDBJ whole genome shotgun (WGS) entry which is preliminary data.</text>
</comment>
<evidence type="ECO:0000313" key="2">
    <source>
        <dbReference type="EMBL" id="TPX18296.1"/>
    </source>
</evidence>
<organism evidence="2 3">
    <name type="scientific">Thyridium curvatum</name>
    <dbReference type="NCBI Taxonomy" id="1093900"/>
    <lineage>
        <taxon>Eukaryota</taxon>
        <taxon>Fungi</taxon>
        <taxon>Dikarya</taxon>
        <taxon>Ascomycota</taxon>
        <taxon>Pezizomycotina</taxon>
        <taxon>Sordariomycetes</taxon>
        <taxon>Sordariomycetidae</taxon>
        <taxon>Thyridiales</taxon>
        <taxon>Thyridiaceae</taxon>
        <taxon>Thyridium</taxon>
    </lineage>
</organism>
<dbReference type="Proteomes" id="UP000319257">
    <property type="component" value="Unassembled WGS sequence"/>
</dbReference>
<gene>
    <name evidence="2" type="ORF">E0L32_011794</name>
</gene>
<feature type="compositionally biased region" description="Pro residues" evidence="1">
    <location>
        <begin position="43"/>
        <end position="56"/>
    </location>
</feature>
<keyword evidence="3" id="KW-1185">Reference proteome</keyword>
<sequence length="395" mass="42126">MPSNRQSSQPHAIPDSRPLSPLQRAMPMHTTPPDSEPKLNIPSPIPERLPQQPPVLRPHGPRSAPLVRAPRHVPGLVVAHDRQRLRVEQLRPLPADRPAGHSGVPPVLERDPALLPVPVPAVVAAADAAPEVVRELAALEELSSSSVRAREHDELVGAAGDPLAGHAGCVRRGAGGGGGVGGRFLVCQRRADAAAVAVSKGAEEGALVLEDVRAAQRPYEVPVRRRPPEQPQALEVRCSRNSSSGCRKNMMLSSISRGRSVSRRRFSAIFAPFFSCSSFSSSWPILLKSVFTRGITRSTIETETSIAACFAGPLAPVVTGRGGSCGRWRMERSAILFFWASNKAASLAKNTLREATDRTQSICRGSPLGKLLARGVSLLHPSSLGSSPIVVEGYC</sequence>
<dbReference type="AlphaFoldDB" id="A0A507BG07"/>
<proteinExistence type="predicted"/>
<dbReference type="GeneID" id="41979241"/>
<dbReference type="EMBL" id="SKBQ01000119">
    <property type="protein sequence ID" value="TPX18296.1"/>
    <property type="molecule type" value="Genomic_DNA"/>
</dbReference>
<accession>A0A507BG07</accession>
<dbReference type="RefSeq" id="XP_031000007.1">
    <property type="nucleotide sequence ID" value="XM_031134563.1"/>
</dbReference>
<evidence type="ECO:0000256" key="1">
    <source>
        <dbReference type="SAM" id="MobiDB-lite"/>
    </source>
</evidence>
<evidence type="ECO:0000313" key="3">
    <source>
        <dbReference type="Proteomes" id="UP000319257"/>
    </source>
</evidence>
<feature type="compositionally biased region" description="Polar residues" evidence="1">
    <location>
        <begin position="1"/>
        <end position="10"/>
    </location>
</feature>
<protein>
    <submittedName>
        <fullName evidence="2">Uncharacterized protein</fullName>
    </submittedName>
</protein>
<dbReference type="InParanoid" id="A0A507BG07"/>
<feature type="region of interest" description="Disordered" evidence="1">
    <location>
        <begin position="1"/>
        <end position="69"/>
    </location>
</feature>
<name>A0A507BG07_9PEZI</name>